<keyword evidence="12" id="KW-1185">Reference proteome</keyword>
<dbReference type="PROSITE" id="PS50245">
    <property type="entry name" value="CAP_GLY_2"/>
    <property type="match status" value="1"/>
</dbReference>
<name>A0A9P6UZI3_9FUNG</name>
<keyword evidence="6" id="KW-0143">Chaperone</keyword>
<evidence type="ECO:0000256" key="8">
    <source>
        <dbReference type="SAM" id="MobiDB-lite"/>
    </source>
</evidence>
<dbReference type="OrthoDB" id="5273213at2759"/>
<dbReference type="Gene3D" id="2.30.30.190">
    <property type="entry name" value="CAP Gly-rich-like domain"/>
    <property type="match status" value="1"/>
</dbReference>
<dbReference type="InterPro" id="IPR001611">
    <property type="entry name" value="Leu-rich_rpt"/>
</dbReference>
<evidence type="ECO:0000256" key="7">
    <source>
        <dbReference type="ARBA" id="ARBA00023212"/>
    </source>
</evidence>
<keyword evidence="4" id="KW-0433">Leucine-rich repeat</keyword>
<keyword evidence="5" id="KW-0677">Repeat</keyword>
<dbReference type="CDD" id="cd17044">
    <property type="entry name" value="Ubl_TBCE"/>
    <property type="match status" value="1"/>
</dbReference>
<dbReference type="InterPro" id="IPR029071">
    <property type="entry name" value="Ubiquitin-like_domsf"/>
</dbReference>
<dbReference type="SUPFAM" id="SSF52058">
    <property type="entry name" value="L domain-like"/>
    <property type="match status" value="1"/>
</dbReference>
<dbReference type="Proteomes" id="UP000738325">
    <property type="component" value="Unassembled WGS sequence"/>
</dbReference>
<dbReference type="AlphaFoldDB" id="A0A9P6UZI3"/>
<dbReference type="InterPro" id="IPR000938">
    <property type="entry name" value="CAP-Gly_domain"/>
</dbReference>
<dbReference type="PROSITE" id="PS50053">
    <property type="entry name" value="UBIQUITIN_2"/>
    <property type="match status" value="1"/>
</dbReference>
<dbReference type="Pfam" id="PF01302">
    <property type="entry name" value="CAP_GLY"/>
    <property type="match status" value="1"/>
</dbReference>
<dbReference type="Gene3D" id="3.80.10.10">
    <property type="entry name" value="Ribonuclease Inhibitor"/>
    <property type="match status" value="1"/>
</dbReference>
<evidence type="ECO:0000256" key="5">
    <source>
        <dbReference type="ARBA" id="ARBA00022737"/>
    </source>
</evidence>
<gene>
    <name evidence="11" type="ORF">BGZ99_006492</name>
</gene>
<sequence length="553" mass="62451">MADVRQPQPPPPSPPHLSIGQRVESGHVRGTVRYVGEVPPTKGEWIGVEWDDKERGKHSGEHNGTQYFSCLFPGTGTFTRPSFKIHTGSSLLQILKERYVDKEKDVKDLFLGSSNVKVDVYDFERVREKNSKLHVMEIVGLANTNVASADDYEETQMACPAIRDLDLSSTLVCSWKDVADICAPLSKLDILRLNRNRFLPLTEQPFYEYGFKTVRCLALNRVFMSWDEFELLESSMPNLQILQIGFNNFTELGKTDSSIPVASQKLKGFANLEELHLEGNSFADWNQILRLSRLPKLKSLDLSENQLQSIIGPQDENDFKHLTSIRLADNLVDNWVSIDQLGRYITLKNVWIGNNPIMSKTTPNQQSSEGTNVVDSRTSTIARMPHVLQLNGSDIEKTNRIDAELYYLKHVALSTKGMDDVAIQAVHPRFEELCQVHGRPDTSDESRKATSEILKDRLIAITLVSKDRIDGPAKTTFNRSILGTMTVKSLKNLAQKLLRVPAMRQELVYVTSDPDYATVNVNVVLRDDLRQISYYDIKDGEEIIVLDKSKSGK</sequence>
<evidence type="ECO:0000256" key="1">
    <source>
        <dbReference type="ARBA" id="ARBA00004245"/>
    </source>
</evidence>
<feature type="domain" description="Ubiquitin-like" evidence="9">
    <location>
        <begin position="459"/>
        <end position="552"/>
    </location>
</feature>
<organism evidence="11 12">
    <name type="scientific">Dissophora globulifera</name>
    <dbReference type="NCBI Taxonomy" id="979702"/>
    <lineage>
        <taxon>Eukaryota</taxon>
        <taxon>Fungi</taxon>
        <taxon>Fungi incertae sedis</taxon>
        <taxon>Mucoromycota</taxon>
        <taxon>Mortierellomycotina</taxon>
        <taxon>Mortierellomycetes</taxon>
        <taxon>Mortierellales</taxon>
        <taxon>Mortierellaceae</taxon>
        <taxon>Dissophora</taxon>
    </lineage>
</organism>
<dbReference type="SUPFAM" id="SSF54236">
    <property type="entry name" value="Ubiquitin-like"/>
    <property type="match status" value="1"/>
</dbReference>
<dbReference type="Gene3D" id="3.10.20.90">
    <property type="entry name" value="Phosphatidylinositol 3-kinase Catalytic Subunit, Chain A, domain 1"/>
    <property type="match status" value="1"/>
</dbReference>
<dbReference type="PANTHER" id="PTHR18849:SF0">
    <property type="entry name" value="CILIA- AND FLAGELLA-ASSOCIATED PROTEIN 410-RELATED"/>
    <property type="match status" value="1"/>
</dbReference>
<proteinExistence type="inferred from homology"/>
<evidence type="ECO:0000259" key="9">
    <source>
        <dbReference type="PROSITE" id="PS50053"/>
    </source>
</evidence>
<dbReference type="InterPro" id="IPR032675">
    <property type="entry name" value="LRR_dom_sf"/>
</dbReference>
<evidence type="ECO:0000256" key="2">
    <source>
        <dbReference type="ARBA" id="ARBA00006286"/>
    </source>
</evidence>
<dbReference type="InterPro" id="IPR044079">
    <property type="entry name" value="Ubl_TBCE"/>
</dbReference>
<dbReference type="PANTHER" id="PTHR18849">
    <property type="entry name" value="LEUCINE RICH REPEAT PROTEIN"/>
    <property type="match status" value="1"/>
</dbReference>
<evidence type="ECO:0000259" key="10">
    <source>
        <dbReference type="PROSITE" id="PS50245"/>
    </source>
</evidence>
<dbReference type="SUPFAM" id="SSF74924">
    <property type="entry name" value="Cap-Gly domain"/>
    <property type="match status" value="1"/>
</dbReference>
<evidence type="ECO:0000256" key="3">
    <source>
        <dbReference type="ARBA" id="ARBA00022490"/>
    </source>
</evidence>
<dbReference type="SMART" id="SM01052">
    <property type="entry name" value="CAP_GLY"/>
    <property type="match status" value="1"/>
</dbReference>
<comment type="caution">
    <text evidence="11">The sequence shown here is derived from an EMBL/GenBank/DDBJ whole genome shotgun (WGS) entry which is preliminary data.</text>
</comment>
<evidence type="ECO:0008006" key="13">
    <source>
        <dbReference type="Google" id="ProtNLM"/>
    </source>
</evidence>
<comment type="subcellular location">
    <subcellularLocation>
        <location evidence="1">Cytoplasm</location>
        <location evidence="1">Cytoskeleton</location>
    </subcellularLocation>
</comment>
<feature type="domain" description="CAP-Gly" evidence="10">
    <location>
        <begin position="36"/>
        <end position="80"/>
    </location>
</feature>
<reference evidence="11" key="1">
    <citation type="journal article" date="2020" name="Fungal Divers.">
        <title>Resolving the Mortierellaceae phylogeny through synthesis of multi-gene phylogenetics and phylogenomics.</title>
        <authorList>
            <person name="Vandepol N."/>
            <person name="Liber J."/>
            <person name="Desiro A."/>
            <person name="Na H."/>
            <person name="Kennedy M."/>
            <person name="Barry K."/>
            <person name="Grigoriev I.V."/>
            <person name="Miller A.N."/>
            <person name="O'Donnell K."/>
            <person name="Stajich J.E."/>
            <person name="Bonito G."/>
        </authorList>
    </citation>
    <scope>NUCLEOTIDE SEQUENCE</scope>
    <source>
        <strain evidence="11">REB-010B</strain>
    </source>
</reference>
<accession>A0A9P6UZI3</accession>
<keyword evidence="3" id="KW-0963">Cytoplasm</keyword>
<comment type="similarity">
    <text evidence="2">Belongs to the TBCE family.</text>
</comment>
<evidence type="ECO:0000256" key="4">
    <source>
        <dbReference type="ARBA" id="ARBA00022614"/>
    </source>
</evidence>
<protein>
    <recommendedName>
        <fullName evidence="13">Tubulin-folding cofactor E</fullName>
    </recommendedName>
</protein>
<evidence type="ECO:0000313" key="11">
    <source>
        <dbReference type="EMBL" id="KAG0327993.1"/>
    </source>
</evidence>
<dbReference type="InterPro" id="IPR000626">
    <property type="entry name" value="Ubiquitin-like_dom"/>
</dbReference>
<dbReference type="InterPro" id="IPR036859">
    <property type="entry name" value="CAP-Gly_dom_sf"/>
</dbReference>
<dbReference type="PROSITE" id="PS51450">
    <property type="entry name" value="LRR"/>
    <property type="match status" value="1"/>
</dbReference>
<evidence type="ECO:0000313" key="12">
    <source>
        <dbReference type="Proteomes" id="UP000738325"/>
    </source>
</evidence>
<keyword evidence="7" id="KW-0206">Cytoskeleton</keyword>
<evidence type="ECO:0000256" key="6">
    <source>
        <dbReference type="ARBA" id="ARBA00023186"/>
    </source>
</evidence>
<dbReference type="EMBL" id="JAAAIP010000044">
    <property type="protein sequence ID" value="KAG0327993.1"/>
    <property type="molecule type" value="Genomic_DNA"/>
</dbReference>
<feature type="region of interest" description="Disordered" evidence="8">
    <location>
        <begin position="1"/>
        <end position="21"/>
    </location>
</feature>
<dbReference type="GO" id="GO:0005856">
    <property type="term" value="C:cytoskeleton"/>
    <property type="evidence" value="ECO:0007669"/>
    <property type="project" value="UniProtKB-SubCell"/>
</dbReference>